<dbReference type="AlphaFoldDB" id="A0AAD6K8P2"/>
<organism evidence="1 2">
    <name type="scientific">Salix udensis</name>
    <dbReference type="NCBI Taxonomy" id="889485"/>
    <lineage>
        <taxon>Eukaryota</taxon>
        <taxon>Viridiplantae</taxon>
        <taxon>Streptophyta</taxon>
        <taxon>Embryophyta</taxon>
        <taxon>Tracheophyta</taxon>
        <taxon>Spermatophyta</taxon>
        <taxon>Magnoliopsida</taxon>
        <taxon>eudicotyledons</taxon>
        <taxon>Gunneridae</taxon>
        <taxon>Pentapetalae</taxon>
        <taxon>rosids</taxon>
        <taxon>fabids</taxon>
        <taxon>Malpighiales</taxon>
        <taxon>Salicaceae</taxon>
        <taxon>Saliceae</taxon>
        <taxon>Salix</taxon>
    </lineage>
</organism>
<accession>A0AAD6K8P2</accession>
<evidence type="ECO:0000313" key="1">
    <source>
        <dbReference type="EMBL" id="KAJ6419018.1"/>
    </source>
</evidence>
<proteinExistence type="predicted"/>
<protein>
    <submittedName>
        <fullName evidence="1">Uncharacterized protein</fullName>
    </submittedName>
</protein>
<evidence type="ECO:0000313" key="2">
    <source>
        <dbReference type="Proteomes" id="UP001162972"/>
    </source>
</evidence>
<dbReference type="EMBL" id="JAPFFJ010000009">
    <property type="protein sequence ID" value="KAJ6419018.1"/>
    <property type="molecule type" value="Genomic_DNA"/>
</dbReference>
<dbReference type="Proteomes" id="UP001162972">
    <property type="component" value="Chromosome 7"/>
</dbReference>
<keyword evidence="2" id="KW-1185">Reference proteome</keyword>
<reference evidence="1 2" key="1">
    <citation type="journal article" date="2023" name="Int. J. Mol. Sci.">
        <title>De Novo Assembly and Annotation of 11 Diverse Shrub Willow (Salix) Genomes Reveals Novel Gene Organization in Sex-Linked Regions.</title>
        <authorList>
            <person name="Hyden B."/>
            <person name="Feng K."/>
            <person name="Yates T.B."/>
            <person name="Jawdy S."/>
            <person name="Cereghino C."/>
            <person name="Smart L.B."/>
            <person name="Muchero W."/>
        </authorList>
    </citation>
    <scope>NUCLEOTIDE SEQUENCE [LARGE SCALE GENOMIC DNA]</scope>
    <source>
        <tissue evidence="1">Shoot tip</tissue>
    </source>
</reference>
<name>A0AAD6K8P2_9ROSI</name>
<comment type="caution">
    <text evidence="1">The sequence shown here is derived from an EMBL/GenBank/DDBJ whole genome shotgun (WGS) entry which is preliminary data.</text>
</comment>
<sequence length="206" mass="23206">MSLAREYAGLARILPVLIETVNILGHVSSTAGQCTGQLVALPRQSICTSCLQPLMGSLSRNSFLHGQRFVGLRYSLIDVSRALHSYLSQCSNGMLMSPLCTLSALSNSQILKFERAESLKMELMKTPFWTLIDSILEGTIDKQTCRKSDLFVCQILQTYNKDEEVFRINDENIKIYAQDIKLIFGITDGNIQIDVNKYKAEKQDRF</sequence>
<gene>
    <name evidence="1" type="ORF">OIU84_029176</name>
</gene>